<keyword evidence="2" id="KW-1185">Reference proteome</keyword>
<dbReference type="Proteomes" id="UP000076408">
    <property type="component" value="Unassembled WGS sequence"/>
</dbReference>
<accession>A0A182YNF9</accession>
<dbReference type="OMA" id="TELCCCT"/>
<dbReference type="VEuPathDB" id="VectorBase:ASTEI09995"/>
<protein>
    <submittedName>
        <fullName evidence="1">Uncharacterized protein</fullName>
    </submittedName>
</protein>
<proteinExistence type="predicted"/>
<reference evidence="1" key="2">
    <citation type="submission" date="2020-05" db="UniProtKB">
        <authorList>
            <consortium name="EnsemblMetazoa"/>
        </authorList>
    </citation>
    <scope>IDENTIFICATION</scope>
    <source>
        <strain evidence="1">Indian</strain>
    </source>
</reference>
<dbReference type="STRING" id="30069.A0A182YNF9"/>
<dbReference type="VEuPathDB" id="VectorBase:ASTEI20_031050"/>
<sequence length="100" mass="11426">MRFRLSDSLVALITLFAALVLSCKVGHFPQQLCCCTMRYKPHNKTIQMEHRWECGTLPSEWEELEAAAEPVASDVNIPFASLGAFNDTAERWEKYANLDY</sequence>
<reference evidence="2" key="1">
    <citation type="journal article" date="2014" name="Genome Biol.">
        <title>Genome analysis of a major urban malaria vector mosquito, Anopheles stephensi.</title>
        <authorList>
            <person name="Jiang X."/>
            <person name="Peery A."/>
            <person name="Hall A.B."/>
            <person name="Sharma A."/>
            <person name="Chen X.G."/>
            <person name="Waterhouse R.M."/>
            <person name="Komissarov A."/>
            <person name="Riehle M.M."/>
            <person name="Shouche Y."/>
            <person name="Sharakhova M.V."/>
            <person name="Lawson D."/>
            <person name="Pakpour N."/>
            <person name="Arensburger P."/>
            <person name="Davidson V.L."/>
            <person name="Eiglmeier K."/>
            <person name="Emrich S."/>
            <person name="George P."/>
            <person name="Kennedy R.C."/>
            <person name="Mane S.P."/>
            <person name="Maslen G."/>
            <person name="Oringanje C."/>
            <person name="Qi Y."/>
            <person name="Settlage R."/>
            <person name="Tojo M."/>
            <person name="Tubio J.M."/>
            <person name="Unger M.F."/>
            <person name="Wang B."/>
            <person name="Vernick K.D."/>
            <person name="Ribeiro J.M."/>
            <person name="James A.A."/>
            <person name="Michel K."/>
            <person name="Riehle M.A."/>
            <person name="Luckhart S."/>
            <person name="Sharakhov I.V."/>
            <person name="Tu Z."/>
        </authorList>
    </citation>
    <scope>NUCLEOTIDE SEQUENCE [LARGE SCALE GENOMIC DNA]</scope>
    <source>
        <strain evidence="2">Indian</strain>
    </source>
</reference>
<dbReference type="AlphaFoldDB" id="A0A182YNF9"/>
<evidence type="ECO:0000313" key="2">
    <source>
        <dbReference type="Proteomes" id="UP000076408"/>
    </source>
</evidence>
<dbReference type="VEuPathDB" id="VectorBase:ASTE006265"/>
<name>A0A182YNF9_ANOST</name>
<dbReference type="EnsemblMetazoa" id="ASTEI09995-RA">
    <property type="protein sequence ID" value="ASTEI09995-PA"/>
    <property type="gene ID" value="ASTEI09995"/>
</dbReference>
<organism evidence="1 2">
    <name type="scientific">Anopheles stephensi</name>
    <name type="common">Indo-Pakistan malaria mosquito</name>
    <dbReference type="NCBI Taxonomy" id="30069"/>
    <lineage>
        <taxon>Eukaryota</taxon>
        <taxon>Metazoa</taxon>
        <taxon>Ecdysozoa</taxon>
        <taxon>Arthropoda</taxon>
        <taxon>Hexapoda</taxon>
        <taxon>Insecta</taxon>
        <taxon>Pterygota</taxon>
        <taxon>Neoptera</taxon>
        <taxon>Endopterygota</taxon>
        <taxon>Diptera</taxon>
        <taxon>Nematocera</taxon>
        <taxon>Culicoidea</taxon>
        <taxon>Culicidae</taxon>
        <taxon>Anophelinae</taxon>
        <taxon>Anopheles</taxon>
    </lineage>
</organism>
<evidence type="ECO:0000313" key="1">
    <source>
        <dbReference type="EnsemblMetazoa" id="ASTEI09995-PA"/>
    </source>
</evidence>
<dbReference type="PROSITE" id="PS51257">
    <property type="entry name" value="PROKAR_LIPOPROTEIN"/>
    <property type="match status" value="1"/>
</dbReference>